<dbReference type="SUPFAM" id="SSF51182">
    <property type="entry name" value="RmlC-like cupins"/>
    <property type="match status" value="1"/>
</dbReference>
<dbReference type="InterPro" id="IPR006045">
    <property type="entry name" value="Cupin_1"/>
</dbReference>
<dbReference type="CDD" id="cd20306">
    <property type="entry name" value="cupin_OxDC-like"/>
    <property type="match status" value="1"/>
</dbReference>
<proteinExistence type="predicted"/>
<accession>A0ABX2DNK1</accession>
<feature type="domain" description="Cupin type-1" evidence="1">
    <location>
        <begin position="19"/>
        <end position="156"/>
    </location>
</feature>
<evidence type="ECO:0000313" key="3">
    <source>
        <dbReference type="Proteomes" id="UP000711047"/>
    </source>
</evidence>
<dbReference type="RefSeq" id="WP_173132736.1">
    <property type="nucleotide sequence ID" value="NZ_JABMKX010000006.1"/>
</dbReference>
<name>A0ABX2DNK1_9BACL</name>
<dbReference type="InterPro" id="IPR014710">
    <property type="entry name" value="RmlC-like_jellyroll"/>
</dbReference>
<sequence length="276" mass="30154">MLDPVLQAPDLKLAADSNQVLNYKRDADNYITQLFGEQLPAIRNGFFNARMSKGYIVQPHWHTNVTEMVFVISGELITSVFDPFTQKLMTYHLKAGQISVFPKGWFHWILAESEHAQFLTIFDAPTPDIVYGSDFLRAVPKEVIQQAYCINEEDYAKAVAPLKESIILGPPPGCAVAGTAATNAQMMPNAAMPEAMYTNNANNVNNASYASTANNAGYANNANNGSYANSANNANNGSYANNANNASTISTAKSMPSYTAQQPAAAFYPYPLYPRR</sequence>
<evidence type="ECO:0000313" key="2">
    <source>
        <dbReference type="EMBL" id="NQX46015.1"/>
    </source>
</evidence>
<dbReference type="SMART" id="SM00835">
    <property type="entry name" value="Cupin_1"/>
    <property type="match status" value="1"/>
</dbReference>
<dbReference type="EMBL" id="JABMKX010000006">
    <property type="protein sequence ID" value="NQX46015.1"/>
    <property type="molecule type" value="Genomic_DNA"/>
</dbReference>
<dbReference type="InterPro" id="IPR011051">
    <property type="entry name" value="RmlC_Cupin_sf"/>
</dbReference>
<protein>
    <submittedName>
        <fullName evidence="2">Cupin domain-containing protein</fullName>
    </submittedName>
</protein>
<gene>
    <name evidence="2" type="ORF">HQN87_11795</name>
</gene>
<comment type="caution">
    <text evidence="2">The sequence shown here is derived from an EMBL/GenBank/DDBJ whole genome shotgun (WGS) entry which is preliminary data.</text>
</comment>
<reference evidence="2 3" key="1">
    <citation type="submission" date="2020-05" db="EMBL/GenBank/DDBJ databases">
        <title>Paenibacillus glebae, sp. nov., Paenibacillus humi sp. nov., Paenibacillus pedi sp. nov., Paenibacillus terrestris sp. nov. and Paenibacillus terricola sp. nov., isolated from a forest top soil sample.</title>
        <authorList>
            <person name="Qi S."/>
            <person name="Carlier A."/>
            <person name="Cnockaert M."/>
            <person name="Vandamme P."/>
        </authorList>
    </citation>
    <scope>NUCLEOTIDE SEQUENCE [LARGE SCALE GENOMIC DNA]</scope>
    <source>
        <strain evidence="2 3">LMG 29502</strain>
    </source>
</reference>
<dbReference type="Proteomes" id="UP000711047">
    <property type="component" value="Unassembled WGS sequence"/>
</dbReference>
<organism evidence="2 3">
    <name type="scientific">Paenibacillus tritici</name>
    <dbReference type="NCBI Taxonomy" id="1873425"/>
    <lineage>
        <taxon>Bacteria</taxon>
        <taxon>Bacillati</taxon>
        <taxon>Bacillota</taxon>
        <taxon>Bacilli</taxon>
        <taxon>Bacillales</taxon>
        <taxon>Paenibacillaceae</taxon>
        <taxon>Paenibacillus</taxon>
    </lineage>
</organism>
<dbReference type="Pfam" id="PF00190">
    <property type="entry name" value="Cupin_1"/>
    <property type="match status" value="1"/>
</dbReference>
<dbReference type="Gene3D" id="2.60.120.10">
    <property type="entry name" value="Jelly Rolls"/>
    <property type="match status" value="1"/>
</dbReference>
<evidence type="ECO:0000259" key="1">
    <source>
        <dbReference type="SMART" id="SM00835"/>
    </source>
</evidence>
<keyword evidence="3" id="KW-1185">Reference proteome</keyword>